<evidence type="ECO:0000313" key="3">
    <source>
        <dbReference type="Proteomes" id="UP001420932"/>
    </source>
</evidence>
<name>A0AAP0F950_9MAGN</name>
<protein>
    <submittedName>
        <fullName evidence="2">Uncharacterized protein</fullName>
    </submittedName>
</protein>
<gene>
    <name evidence="2" type="ORF">Syun_023175</name>
</gene>
<dbReference type="EMBL" id="JBBNAF010000010">
    <property type="protein sequence ID" value="KAK9107164.1"/>
    <property type="molecule type" value="Genomic_DNA"/>
</dbReference>
<accession>A0AAP0F950</accession>
<keyword evidence="3" id="KW-1185">Reference proteome</keyword>
<feature type="region of interest" description="Disordered" evidence="1">
    <location>
        <begin position="1"/>
        <end position="56"/>
    </location>
</feature>
<reference evidence="2 3" key="1">
    <citation type="submission" date="2024-01" db="EMBL/GenBank/DDBJ databases">
        <title>Genome assemblies of Stephania.</title>
        <authorList>
            <person name="Yang L."/>
        </authorList>
    </citation>
    <scope>NUCLEOTIDE SEQUENCE [LARGE SCALE GENOMIC DNA]</scope>
    <source>
        <strain evidence="2">YNDBR</strain>
        <tissue evidence="2">Leaf</tissue>
    </source>
</reference>
<evidence type="ECO:0000256" key="1">
    <source>
        <dbReference type="SAM" id="MobiDB-lite"/>
    </source>
</evidence>
<proteinExistence type="predicted"/>
<dbReference type="AlphaFoldDB" id="A0AAP0F950"/>
<organism evidence="2 3">
    <name type="scientific">Stephania yunnanensis</name>
    <dbReference type="NCBI Taxonomy" id="152371"/>
    <lineage>
        <taxon>Eukaryota</taxon>
        <taxon>Viridiplantae</taxon>
        <taxon>Streptophyta</taxon>
        <taxon>Embryophyta</taxon>
        <taxon>Tracheophyta</taxon>
        <taxon>Spermatophyta</taxon>
        <taxon>Magnoliopsida</taxon>
        <taxon>Ranunculales</taxon>
        <taxon>Menispermaceae</taxon>
        <taxon>Menispermoideae</taxon>
        <taxon>Cissampelideae</taxon>
        <taxon>Stephania</taxon>
    </lineage>
</organism>
<evidence type="ECO:0000313" key="2">
    <source>
        <dbReference type="EMBL" id="KAK9107164.1"/>
    </source>
</evidence>
<sequence>MRRHQDLVISRGESEAHASESSSQSLERADTTSGHRYVGGSSSGGGSRNEGEAQRQKQLCAHFLSGPSDGFLLNSLKDHVALVIWSNEILNVSINTILKTYVFM</sequence>
<comment type="caution">
    <text evidence="2">The sequence shown here is derived from an EMBL/GenBank/DDBJ whole genome shotgun (WGS) entry which is preliminary data.</text>
</comment>
<dbReference type="Proteomes" id="UP001420932">
    <property type="component" value="Unassembled WGS sequence"/>
</dbReference>
<feature type="compositionally biased region" description="Basic and acidic residues" evidence="1">
    <location>
        <begin position="1"/>
        <end position="18"/>
    </location>
</feature>